<dbReference type="InterPro" id="IPR050300">
    <property type="entry name" value="GDXG_lipolytic_enzyme"/>
</dbReference>
<dbReference type="Pfam" id="PF20434">
    <property type="entry name" value="BD-FAE"/>
    <property type="match status" value="1"/>
</dbReference>
<keyword evidence="4" id="KW-1185">Reference proteome</keyword>
<evidence type="ECO:0000313" key="3">
    <source>
        <dbReference type="EMBL" id="PMR73151.1"/>
    </source>
</evidence>
<evidence type="ECO:0000313" key="4">
    <source>
        <dbReference type="Proteomes" id="UP000235803"/>
    </source>
</evidence>
<proteinExistence type="predicted"/>
<comment type="caution">
    <text evidence="3">The sequence shown here is derived from an EMBL/GenBank/DDBJ whole genome shotgun (WGS) entry which is preliminary data.</text>
</comment>
<dbReference type="RefSeq" id="WP_102654673.1">
    <property type="nucleotide sequence ID" value="NZ_PNRF01000037.1"/>
</dbReference>
<dbReference type="SUPFAM" id="SSF53474">
    <property type="entry name" value="alpha/beta-Hydrolases"/>
    <property type="match status" value="1"/>
</dbReference>
<dbReference type="PANTHER" id="PTHR48081:SF33">
    <property type="entry name" value="KYNURENINE FORMAMIDASE"/>
    <property type="match status" value="1"/>
</dbReference>
<dbReference type="AlphaFoldDB" id="A0A2N7TYA3"/>
<name>A0A2N7TYA3_9GAMM</name>
<organism evidence="3 4">
    <name type="scientific">Billgrantia endophytica</name>
    <dbReference type="NCBI Taxonomy" id="2033802"/>
    <lineage>
        <taxon>Bacteria</taxon>
        <taxon>Pseudomonadati</taxon>
        <taxon>Pseudomonadota</taxon>
        <taxon>Gammaproteobacteria</taxon>
        <taxon>Oceanospirillales</taxon>
        <taxon>Halomonadaceae</taxon>
        <taxon>Billgrantia</taxon>
    </lineage>
</organism>
<dbReference type="Proteomes" id="UP000235803">
    <property type="component" value="Unassembled WGS sequence"/>
</dbReference>
<dbReference type="GO" id="GO:0016787">
    <property type="term" value="F:hydrolase activity"/>
    <property type="evidence" value="ECO:0007669"/>
    <property type="project" value="UniProtKB-KW"/>
</dbReference>
<accession>A0A2N7TYA3</accession>
<sequence length="285" mass="31747">MLYRDFATQEAIDRQYDPLRERDPMALVTDWRARSEASRARYRVTLDQPFGPSLAECMDVFHAEGTKTPVHLFFHGGYWRSLSHKEFGFVVDGLVRAGVTVAVVNYALCPSVPFSEVVRQSQAAVAWVHRNGERLGVDAGQLSVSGHSAGGHLCAMLLATDWEGVFGLPNDLIRGALCLSGLYDLGPFPWSWLQPKLQLTGRDVAAYSPLFRRTHVPAPVHLVAGGKESSEFERQMLAHARHLEAQGMEVTSELLPDDDHFSLLDHYRPGGHVAERIGAWHRRPA</sequence>
<feature type="domain" description="BD-FAE-like" evidence="2">
    <location>
        <begin position="62"/>
        <end position="157"/>
    </location>
</feature>
<dbReference type="InterPro" id="IPR029058">
    <property type="entry name" value="AB_hydrolase_fold"/>
</dbReference>
<reference evidence="3 4" key="1">
    <citation type="submission" date="2018-01" db="EMBL/GenBank/DDBJ databases">
        <title>Halomonas endophytica sp. nov., isolated from storage liquid in the stems of Populus euphratica.</title>
        <authorList>
            <person name="Chen C."/>
        </authorList>
    </citation>
    <scope>NUCLEOTIDE SEQUENCE [LARGE SCALE GENOMIC DNA]</scope>
    <source>
        <strain evidence="3 4">MC28</strain>
    </source>
</reference>
<evidence type="ECO:0000256" key="1">
    <source>
        <dbReference type="ARBA" id="ARBA00022801"/>
    </source>
</evidence>
<keyword evidence="1" id="KW-0378">Hydrolase</keyword>
<dbReference type="PANTHER" id="PTHR48081">
    <property type="entry name" value="AB HYDROLASE SUPERFAMILY PROTEIN C4A8.06C"/>
    <property type="match status" value="1"/>
</dbReference>
<dbReference type="InterPro" id="IPR049492">
    <property type="entry name" value="BD-FAE-like_dom"/>
</dbReference>
<protein>
    <submittedName>
        <fullName evidence="3">Esterase</fullName>
    </submittedName>
</protein>
<dbReference type="Gene3D" id="3.40.50.1820">
    <property type="entry name" value="alpha/beta hydrolase"/>
    <property type="match status" value="1"/>
</dbReference>
<dbReference type="EMBL" id="PNRF01000037">
    <property type="protein sequence ID" value="PMR73151.1"/>
    <property type="molecule type" value="Genomic_DNA"/>
</dbReference>
<gene>
    <name evidence="3" type="ORF">C1H69_17520</name>
</gene>
<dbReference type="OrthoDB" id="9771666at2"/>
<evidence type="ECO:0000259" key="2">
    <source>
        <dbReference type="Pfam" id="PF20434"/>
    </source>
</evidence>